<evidence type="ECO:0000313" key="1">
    <source>
        <dbReference type="EMBL" id="AGR57618.1"/>
    </source>
</evidence>
<proteinExistence type="predicted"/>
<sequence length="50" mass="5239">MQKGLEQGLAQGHQADARAIARKILASDPEARLIASVTGITLEALSTLSH</sequence>
<dbReference type="HOGENOM" id="CLU_059548_9_4_6"/>
<reference evidence="1 2" key="1">
    <citation type="submission" date="2013-07" db="EMBL/GenBank/DDBJ databases">
        <title>Genome sequence of Salmonella bongori N268-08 - a rare clinical isolate.</title>
        <authorList>
            <person name="Marti R."/>
            <person name="Hagens S."/>
            <person name="Loessner M.J."/>
            <person name="Klumpp J."/>
        </authorList>
    </citation>
    <scope>NUCLEOTIDE SEQUENCE [LARGE SCALE GENOMIC DNA]</scope>
    <source>
        <strain evidence="1 2">N268-08</strain>
    </source>
</reference>
<dbReference type="PATRIC" id="fig|1197719.3.peg.432"/>
<gene>
    <name evidence="1" type="ORF">A464_432</name>
</gene>
<organism evidence="1 2">
    <name type="scientific">Salmonella bongori N268-08</name>
    <dbReference type="NCBI Taxonomy" id="1197719"/>
    <lineage>
        <taxon>Bacteria</taxon>
        <taxon>Pseudomonadati</taxon>
        <taxon>Pseudomonadota</taxon>
        <taxon>Gammaproteobacteria</taxon>
        <taxon>Enterobacterales</taxon>
        <taxon>Enterobacteriaceae</taxon>
        <taxon>Salmonella</taxon>
    </lineage>
</organism>
<evidence type="ECO:0000313" key="2">
    <source>
        <dbReference type="Proteomes" id="UP000015042"/>
    </source>
</evidence>
<dbReference type="eggNOG" id="COG5464">
    <property type="taxonomic scope" value="Bacteria"/>
</dbReference>
<name>S5MSR2_SALBN</name>
<dbReference type="AlphaFoldDB" id="S5MSR2"/>
<protein>
    <submittedName>
        <fullName evidence="1">Putative transposase</fullName>
    </submittedName>
</protein>
<accession>S5MSR2</accession>
<dbReference type="EMBL" id="CP006608">
    <property type="protein sequence ID" value="AGR57618.1"/>
    <property type="molecule type" value="Genomic_DNA"/>
</dbReference>
<dbReference type="KEGG" id="sbz:A464_432"/>
<dbReference type="Proteomes" id="UP000015042">
    <property type="component" value="Chromosome"/>
</dbReference>